<dbReference type="Proteomes" id="UP000823046">
    <property type="component" value="Unassembled WGS sequence"/>
</dbReference>
<name>A0ABQ7J9W0_9APIC</name>
<dbReference type="Gene3D" id="2.130.10.10">
    <property type="entry name" value="YVTN repeat-like/Quinoprotein amine dehydrogenase"/>
    <property type="match status" value="1"/>
</dbReference>
<dbReference type="EMBL" id="JADAQX010000303">
    <property type="protein sequence ID" value="KAF8820781.1"/>
    <property type="molecule type" value="Genomic_DNA"/>
</dbReference>
<dbReference type="InterPro" id="IPR015943">
    <property type="entry name" value="WD40/YVTN_repeat-like_dom_sf"/>
</dbReference>
<accession>A0ABQ7J9W0</accession>
<sequence>MNDFKRAFAYINMEKEQTLNVRHGRLWESKPTMSKDGLLTAFVNGKRPHVGSMSPYQFVCVSFNEDGKIAALADTRGHVFLLFIGDNRYSEISCAQKTVTALAFTKTTEIELMIASFKRIEVYSIQMQSNVATLQSHAGPVLFLDATFG</sequence>
<organism evidence="1 2">
    <name type="scientific">Cardiosporidium cionae</name>
    <dbReference type="NCBI Taxonomy" id="476202"/>
    <lineage>
        <taxon>Eukaryota</taxon>
        <taxon>Sar</taxon>
        <taxon>Alveolata</taxon>
        <taxon>Apicomplexa</taxon>
        <taxon>Aconoidasida</taxon>
        <taxon>Nephromycida</taxon>
        <taxon>Cardiosporidium</taxon>
    </lineage>
</organism>
<comment type="caution">
    <text evidence="1">The sequence shown here is derived from an EMBL/GenBank/DDBJ whole genome shotgun (WGS) entry which is preliminary data.</text>
</comment>
<gene>
    <name evidence="1" type="ORF">IE077_002824</name>
</gene>
<dbReference type="InterPro" id="IPR036322">
    <property type="entry name" value="WD40_repeat_dom_sf"/>
</dbReference>
<keyword evidence="2" id="KW-1185">Reference proteome</keyword>
<proteinExistence type="predicted"/>
<dbReference type="SUPFAM" id="SSF50978">
    <property type="entry name" value="WD40 repeat-like"/>
    <property type="match status" value="1"/>
</dbReference>
<evidence type="ECO:0000313" key="1">
    <source>
        <dbReference type="EMBL" id="KAF8820781.1"/>
    </source>
</evidence>
<reference evidence="1 2" key="1">
    <citation type="journal article" date="2020" name="bioRxiv">
        <title>Metabolic contributions of an alphaproteobacterial endosymbiont in the apicomplexan Cardiosporidium cionae.</title>
        <authorList>
            <person name="Hunter E.S."/>
            <person name="Paight C.J."/>
            <person name="Lane C.E."/>
        </authorList>
    </citation>
    <scope>NUCLEOTIDE SEQUENCE [LARGE SCALE GENOMIC DNA]</scope>
    <source>
        <strain evidence="1">ESH_2018</strain>
    </source>
</reference>
<protein>
    <submittedName>
        <fullName evidence="1">WD repeat-containing protein 67</fullName>
    </submittedName>
</protein>
<evidence type="ECO:0000313" key="2">
    <source>
        <dbReference type="Proteomes" id="UP000823046"/>
    </source>
</evidence>